<dbReference type="Pfam" id="PF00856">
    <property type="entry name" value="SET"/>
    <property type="match status" value="1"/>
</dbReference>
<evidence type="ECO:0000259" key="2">
    <source>
        <dbReference type="PROSITE" id="PS50280"/>
    </source>
</evidence>
<evidence type="ECO:0000313" key="4">
    <source>
        <dbReference type="Proteomes" id="UP000063063"/>
    </source>
</evidence>
<name>A0A088RJS2_LEIPA</name>
<dbReference type="VEuPathDB" id="TriTrypDB:LPAL13_090019600"/>
<dbReference type="InterPro" id="IPR046341">
    <property type="entry name" value="SET_dom_sf"/>
</dbReference>
<proteinExistence type="predicted"/>
<feature type="region of interest" description="Disordered" evidence="1">
    <location>
        <begin position="455"/>
        <end position="478"/>
    </location>
</feature>
<dbReference type="OrthoDB" id="341421at2759"/>
<feature type="compositionally biased region" description="Polar residues" evidence="1">
    <location>
        <begin position="460"/>
        <end position="470"/>
    </location>
</feature>
<evidence type="ECO:0000256" key="1">
    <source>
        <dbReference type="SAM" id="MobiDB-lite"/>
    </source>
</evidence>
<dbReference type="KEGG" id="lpan:LPMP_091410"/>
<dbReference type="Proteomes" id="UP000063063">
    <property type="component" value="Chromosome 9"/>
</dbReference>
<protein>
    <recommendedName>
        <fullName evidence="2">SET domain-containing protein</fullName>
    </recommendedName>
</protein>
<dbReference type="EMBL" id="CP009378">
    <property type="protein sequence ID" value="AIN96055.1"/>
    <property type="molecule type" value="Genomic_DNA"/>
</dbReference>
<dbReference type="SUPFAM" id="SSF82199">
    <property type="entry name" value="SET domain"/>
    <property type="match status" value="1"/>
</dbReference>
<keyword evidence="4" id="KW-1185">Reference proteome</keyword>
<dbReference type="AlphaFoldDB" id="A0A088RJS2"/>
<dbReference type="GeneID" id="22572711"/>
<evidence type="ECO:0000313" key="3">
    <source>
        <dbReference type="EMBL" id="AIN96055.1"/>
    </source>
</evidence>
<dbReference type="Gene3D" id="3.90.1410.10">
    <property type="entry name" value="set domain protein methyltransferase, domain 1"/>
    <property type="match status" value="1"/>
</dbReference>
<accession>A0A088RJS2</accession>
<dbReference type="InterPro" id="IPR001214">
    <property type="entry name" value="SET_dom"/>
</dbReference>
<dbReference type="VEuPathDB" id="TriTrypDB:LPMP_091410"/>
<feature type="domain" description="SET" evidence="2">
    <location>
        <begin position="294"/>
        <end position="397"/>
    </location>
</feature>
<gene>
    <name evidence="3" type="ORF">LPMP_091410</name>
</gene>
<dbReference type="eggNOG" id="ENOG502RX92">
    <property type="taxonomic scope" value="Eukaryota"/>
</dbReference>
<organism evidence="3 4">
    <name type="scientific">Leishmania panamensis</name>
    <dbReference type="NCBI Taxonomy" id="5679"/>
    <lineage>
        <taxon>Eukaryota</taxon>
        <taxon>Discoba</taxon>
        <taxon>Euglenozoa</taxon>
        <taxon>Kinetoplastea</taxon>
        <taxon>Metakinetoplastina</taxon>
        <taxon>Trypanosomatida</taxon>
        <taxon>Trypanosomatidae</taxon>
        <taxon>Leishmaniinae</taxon>
        <taxon>Leishmania</taxon>
        <taxon>Leishmania guyanensis species complex</taxon>
    </lineage>
</organism>
<dbReference type="RefSeq" id="XP_010704377.1">
    <property type="nucleotide sequence ID" value="XM_010706075.1"/>
</dbReference>
<dbReference type="PROSITE" id="PS50280">
    <property type="entry name" value="SET"/>
    <property type="match status" value="1"/>
</dbReference>
<sequence>MLSLSTPYRGTAWLSQCMHDVKLTKLQQTVRPYSNSTPAADAQPVRTILATSRIHRGEHLGTVKHDCVMTGERASQLLRRVCCGERSHPGATVATNLQSLAVQCFDDVVSRLSALPSVTSAPPHMLLSRDALLITVALYLSRSPLNAGVLPVENPLRAWMDALPRRPPPMGVLLRRSFLSRDDVEPLPRRLRLGRHTKAVAPGEDVAAASTELMVQAVERGELELADLRRPEVETALTPTVLTNYFKGRMSALTQRQHESQRARGGVAEAEEGALHLFMTWERQLQTHFVNALLPVLLLPSSVLAASNLVALQDSAAWLDEESALRWAHFMTRSRVVNLNWRHPGPPQLSIIPFVDMLNHTCRANANVVYQREDDGSVSVTASRTIEAGEELVLRYNHIGQRGCLFGDHPRPSESTAEDKSAQFSGKAAAVADEVHRIEKRQYWELYACDEDEEAALETGHTSSTNTTPSARGGGCNTASPTAVGHWEMEQEVQWLWRFGFLRSNEEKNREAALLWSRGLRNRIAHLTDVRRKGRPGEFVVGVPEGLQQLREQRAQLERDRYNNNRVFPPQQL</sequence>
<reference evidence="3 4" key="1">
    <citation type="journal article" date="2015" name="Sci. Rep.">
        <title>The genome of Leishmania panamensis: insights into genomics of the L. (Viannia) subgenus.</title>
        <authorList>
            <person name="Llanes A."/>
            <person name="Restrepo C.M."/>
            <person name="Vecchio G.D."/>
            <person name="Anguizola F.J."/>
            <person name="Lleonart R."/>
        </authorList>
    </citation>
    <scope>NUCLEOTIDE SEQUENCE [LARGE SCALE GENOMIC DNA]</scope>
    <source>
        <strain evidence="3 4">MHOM/PA/94/PSC-1</strain>
    </source>
</reference>